<evidence type="ECO:0000259" key="4">
    <source>
        <dbReference type="SMART" id="SM00632"/>
    </source>
</evidence>
<protein>
    <submittedName>
        <fullName evidence="6">Alpha amylase, catalytic domain-containing protein</fullName>
    </submittedName>
</protein>
<evidence type="ECO:0000256" key="2">
    <source>
        <dbReference type="ARBA" id="ARBA00022723"/>
    </source>
</evidence>
<dbReference type="PROSITE" id="PS51257">
    <property type="entry name" value="PROKAR_LIPOPROTEIN"/>
    <property type="match status" value="1"/>
</dbReference>
<dbReference type="Proteomes" id="UP000076586">
    <property type="component" value="Unassembled WGS sequence"/>
</dbReference>
<dbReference type="AlphaFoldDB" id="A0A161LSH2"/>
<dbReference type="SMART" id="SM00632">
    <property type="entry name" value="Aamy_C"/>
    <property type="match status" value="1"/>
</dbReference>
<dbReference type="PANTHER" id="PTHR47786:SF2">
    <property type="entry name" value="GLYCOSYL HYDROLASE FAMILY 13 CATALYTIC DOMAIN-CONTAINING PROTEIN"/>
    <property type="match status" value="1"/>
</dbReference>
<keyword evidence="3" id="KW-0732">Signal</keyword>
<reference evidence="7" key="2">
    <citation type="journal article" date="2017" name="Genome Announc.">
        <title>Draft genome sequence of Paludibacter jiangxiensis NM7(T), a propionate-producing fermentative bacterium.</title>
        <authorList>
            <person name="Qiu Y.-L."/>
            <person name="Tourlousse D.M."/>
            <person name="Matsuura N."/>
            <person name="Ohashi A."/>
            <person name="Sekiguchi Y."/>
        </authorList>
    </citation>
    <scope>NUCLEOTIDE SEQUENCE [LARGE SCALE GENOMIC DNA]</scope>
    <source>
        <strain evidence="7">NM7</strain>
    </source>
</reference>
<evidence type="ECO:0000313" key="7">
    <source>
        <dbReference type="Proteomes" id="UP000076586"/>
    </source>
</evidence>
<dbReference type="SUPFAM" id="SSF51445">
    <property type="entry name" value="(Trans)glycosidases"/>
    <property type="match status" value="1"/>
</dbReference>
<dbReference type="InterPro" id="IPR017853">
    <property type="entry name" value="GH"/>
</dbReference>
<evidence type="ECO:0000313" key="6">
    <source>
        <dbReference type="EMBL" id="GAT63700.1"/>
    </source>
</evidence>
<organism evidence="6 7">
    <name type="scientific">Paludibacter jiangxiensis</name>
    <dbReference type="NCBI Taxonomy" id="681398"/>
    <lineage>
        <taxon>Bacteria</taxon>
        <taxon>Pseudomonadati</taxon>
        <taxon>Bacteroidota</taxon>
        <taxon>Bacteroidia</taxon>
        <taxon>Bacteroidales</taxon>
        <taxon>Paludibacteraceae</taxon>
        <taxon>Paludibacter</taxon>
    </lineage>
</organism>
<dbReference type="PANTHER" id="PTHR47786">
    <property type="entry name" value="ALPHA-1,4-GLUCAN:MALTOSE-1-PHOSPHATE MALTOSYLTRANSFERASE"/>
    <property type="match status" value="1"/>
</dbReference>
<dbReference type="GO" id="GO:0005975">
    <property type="term" value="P:carbohydrate metabolic process"/>
    <property type="evidence" value="ECO:0007669"/>
    <property type="project" value="InterPro"/>
</dbReference>
<accession>A0A161LSH2</accession>
<comment type="caution">
    <text evidence="6">The sequence shown here is derived from an EMBL/GenBank/DDBJ whole genome shotgun (WGS) entry which is preliminary data.</text>
</comment>
<dbReference type="EMBL" id="BDCR01000004">
    <property type="protein sequence ID" value="GAT63700.1"/>
    <property type="molecule type" value="Genomic_DNA"/>
</dbReference>
<keyword evidence="7" id="KW-1185">Reference proteome</keyword>
<gene>
    <name evidence="6" type="ORF">PJIAN_4241</name>
</gene>
<dbReference type="GO" id="GO:0046872">
    <property type="term" value="F:metal ion binding"/>
    <property type="evidence" value="ECO:0007669"/>
    <property type="project" value="UniProtKB-KW"/>
</dbReference>
<dbReference type="RefSeq" id="WP_068705144.1">
    <property type="nucleotide sequence ID" value="NZ_BDCR01000004.1"/>
</dbReference>
<evidence type="ECO:0000256" key="3">
    <source>
        <dbReference type="SAM" id="SignalP"/>
    </source>
</evidence>
<dbReference type="SMART" id="SM00642">
    <property type="entry name" value="Aamy"/>
    <property type="match status" value="1"/>
</dbReference>
<feature type="domain" description="Glycosyl hydrolase family 13 catalytic" evidence="5">
    <location>
        <begin position="39"/>
        <end position="355"/>
    </location>
</feature>
<dbReference type="Pfam" id="PF00128">
    <property type="entry name" value="Alpha-amylase"/>
    <property type="match status" value="1"/>
</dbReference>
<evidence type="ECO:0000259" key="5">
    <source>
        <dbReference type="SMART" id="SM00642"/>
    </source>
</evidence>
<reference evidence="7" key="1">
    <citation type="submission" date="2016-04" db="EMBL/GenBank/DDBJ databases">
        <title>Draft genome sequence of Paludibacter jiangxiensis strain NM7.</title>
        <authorList>
            <person name="Qiu Y."/>
            <person name="Matsuura N."/>
            <person name="Ohashi A."/>
            <person name="Tourlousse M.D."/>
            <person name="Sekiguchi Y."/>
        </authorList>
    </citation>
    <scope>NUCLEOTIDE SEQUENCE [LARGE SCALE GENOMIC DNA]</scope>
    <source>
        <strain evidence="7">NM7</strain>
    </source>
</reference>
<dbReference type="InterPro" id="IPR013780">
    <property type="entry name" value="Glyco_hydro_b"/>
</dbReference>
<comment type="cofactor">
    <cofactor evidence="1">
        <name>Ca(2+)</name>
        <dbReference type="ChEBI" id="CHEBI:29108"/>
    </cofactor>
</comment>
<sequence>MKVRNLFLFVLVSVLLASCNTEKKSQSPEEWSKNAVIYEVNVRQYTVEGTFNAFANRLPQLKELGVDVLWFMPIYPISQEGRKGTLGSYYAVKDYKGINPEFGKAEDFKALVKKAHEMGFKVILDWVANHTGRDNVWVKQHPDWFVKDSVGHILSPFDWTDVAKLDYKNPAMRAAMQDAMAYWVKEFDVDGFRCDVAGEVPTDFWNDTRAKLDKIKPVFMLAEADKAELAQKAFHADYNWPLLSTMNDIAKGKKQATDIDKVLAHHDSVYNPISFKMNFVTNHDENSWNGTEYERMGAGANAFVVLTYTYPGMPLIYTGQEIGLKKRLSFFEKDTVANWNNPAVFNFYKKLNELKHTQPALAVGKEKGQFIRYATTSPSVYIFERKVKGNAVLTVLNLSSQNQIVNFTKAKPSGEYTDYFQNMKTDASRLQGATLLPWQYKVYVSAKK</sequence>
<dbReference type="Gene3D" id="2.60.40.1180">
    <property type="entry name" value="Golgi alpha-mannosidase II"/>
    <property type="match status" value="1"/>
</dbReference>
<dbReference type="OrthoDB" id="9805159at2"/>
<keyword evidence="2" id="KW-0479">Metal-binding</keyword>
<dbReference type="InterPro" id="IPR031319">
    <property type="entry name" value="A-amylase_C"/>
</dbReference>
<feature type="chain" id="PRO_5007824001" evidence="3">
    <location>
        <begin position="18"/>
        <end position="448"/>
    </location>
</feature>
<dbReference type="InterPro" id="IPR006047">
    <property type="entry name" value="GH13_cat_dom"/>
</dbReference>
<dbReference type="STRING" id="681398.PJIAN_4241"/>
<proteinExistence type="predicted"/>
<name>A0A161LSH2_9BACT</name>
<evidence type="ECO:0000256" key="1">
    <source>
        <dbReference type="ARBA" id="ARBA00001913"/>
    </source>
</evidence>
<dbReference type="Gene3D" id="3.20.20.80">
    <property type="entry name" value="Glycosidases"/>
    <property type="match status" value="1"/>
</dbReference>
<feature type="domain" description="Alpha-amylase C-terminal" evidence="4">
    <location>
        <begin position="379"/>
        <end position="447"/>
    </location>
</feature>
<dbReference type="CDD" id="cd11313">
    <property type="entry name" value="AmyAc_arch_bac_AmyA"/>
    <property type="match status" value="1"/>
</dbReference>
<dbReference type="SUPFAM" id="SSF51011">
    <property type="entry name" value="Glycosyl hydrolase domain"/>
    <property type="match status" value="1"/>
</dbReference>
<feature type="signal peptide" evidence="3">
    <location>
        <begin position="1"/>
        <end position="17"/>
    </location>
</feature>